<dbReference type="SMART" id="SM00332">
    <property type="entry name" value="PP2Cc"/>
    <property type="match status" value="1"/>
</dbReference>
<dbReference type="EMBL" id="FPJG01000006">
    <property type="protein sequence ID" value="SFW73517.1"/>
    <property type="molecule type" value="Genomic_DNA"/>
</dbReference>
<sequence length="236" mass="24045">MTVTRPGYPRWHTANAQGPRSLNADAVGAYAAAGGPGIVFALADGVGDDAAAALAARTAAAAAARTAVHKGPVEAVLTAGRAVRERTLGDAVLVVAMPAERGGYRIAWAGDARAYSWDGTTLARLTTDHTLAEYFRARHQPVTPRMEHVVTTSVRTAGPDEIGTAETTSTGLLLTSDGVHKPLGGSGIRAVLARPGTGAAELVEAALARGGSDNATAVYVEPVAADVTTERFPVAA</sequence>
<dbReference type="Proteomes" id="UP000182740">
    <property type="component" value="Unassembled WGS sequence"/>
</dbReference>
<accession>A0A1K1RNU7</accession>
<dbReference type="OrthoDB" id="9801841at2"/>
<dbReference type="STRING" id="546364.SAMN04489730_3622"/>
<gene>
    <name evidence="2" type="ORF">SAMN04489730_3622</name>
</gene>
<dbReference type="SUPFAM" id="SSF81606">
    <property type="entry name" value="PP2C-like"/>
    <property type="match status" value="1"/>
</dbReference>
<dbReference type="InterPro" id="IPR036457">
    <property type="entry name" value="PPM-type-like_dom_sf"/>
</dbReference>
<protein>
    <submittedName>
        <fullName evidence="2">Protein phosphatase</fullName>
    </submittedName>
</protein>
<dbReference type="PROSITE" id="PS51746">
    <property type="entry name" value="PPM_2"/>
    <property type="match status" value="1"/>
</dbReference>
<keyword evidence="3" id="KW-1185">Reference proteome</keyword>
<evidence type="ECO:0000313" key="2">
    <source>
        <dbReference type="EMBL" id="SFW73517.1"/>
    </source>
</evidence>
<dbReference type="RefSeq" id="WP_072477394.1">
    <property type="nucleotide sequence ID" value="NZ_FPJG01000006.1"/>
</dbReference>
<proteinExistence type="predicted"/>
<evidence type="ECO:0000313" key="3">
    <source>
        <dbReference type="Proteomes" id="UP000182740"/>
    </source>
</evidence>
<dbReference type="AlphaFoldDB" id="A0A1K1RNU7"/>
<dbReference type="Gene3D" id="3.60.40.10">
    <property type="entry name" value="PPM-type phosphatase domain"/>
    <property type="match status" value="1"/>
</dbReference>
<evidence type="ECO:0000259" key="1">
    <source>
        <dbReference type="PROSITE" id="PS51746"/>
    </source>
</evidence>
<reference evidence="3" key="1">
    <citation type="submission" date="2016-11" db="EMBL/GenBank/DDBJ databases">
        <authorList>
            <person name="Varghese N."/>
            <person name="Submissions S."/>
        </authorList>
    </citation>
    <scope>NUCLEOTIDE SEQUENCE [LARGE SCALE GENOMIC DNA]</scope>
    <source>
        <strain evidence="3">DSM 44671</strain>
    </source>
</reference>
<feature type="domain" description="PPM-type phosphatase" evidence="1">
    <location>
        <begin position="10"/>
        <end position="222"/>
    </location>
</feature>
<dbReference type="InterPro" id="IPR001932">
    <property type="entry name" value="PPM-type_phosphatase-like_dom"/>
</dbReference>
<organism evidence="2 3">
    <name type="scientific">Amycolatopsis australiensis</name>
    <dbReference type="NCBI Taxonomy" id="546364"/>
    <lineage>
        <taxon>Bacteria</taxon>
        <taxon>Bacillati</taxon>
        <taxon>Actinomycetota</taxon>
        <taxon>Actinomycetes</taxon>
        <taxon>Pseudonocardiales</taxon>
        <taxon>Pseudonocardiaceae</taxon>
        <taxon>Amycolatopsis</taxon>
    </lineage>
</organism>
<name>A0A1K1RNU7_9PSEU</name>